<comment type="caution">
    <text evidence="3">The sequence shown here is derived from an EMBL/GenBank/DDBJ whole genome shotgun (WGS) entry which is preliminary data.</text>
</comment>
<keyword evidence="4" id="KW-1185">Reference proteome</keyword>
<proteinExistence type="predicted"/>
<feature type="region of interest" description="Disordered" evidence="1">
    <location>
        <begin position="1"/>
        <end position="22"/>
    </location>
</feature>
<dbReference type="RefSeq" id="WP_343916266.1">
    <property type="nucleotide sequence ID" value="NZ_BAAAKK010000001.1"/>
</dbReference>
<protein>
    <recommendedName>
        <fullName evidence="5">TadE-like protein</fullName>
    </recommendedName>
</protein>
<keyword evidence="2" id="KW-0472">Membrane</keyword>
<name>A0ABN1YLD3_9MICO</name>
<feature type="compositionally biased region" description="Basic and acidic residues" evidence="1">
    <location>
        <begin position="12"/>
        <end position="22"/>
    </location>
</feature>
<dbReference type="Proteomes" id="UP001501266">
    <property type="component" value="Unassembled WGS sequence"/>
</dbReference>
<organism evidence="3 4">
    <name type="scientific">Agrococcus citreus</name>
    <dbReference type="NCBI Taxonomy" id="84643"/>
    <lineage>
        <taxon>Bacteria</taxon>
        <taxon>Bacillati</taxon>
        <taxon>Actinomycetota</taxon>
        <taxon>Actinomycetes</taxon>
        <taxon>Micrococcales</taxon>
        <taxon>Microbacteriaceae</taxon>
        <taxon>Agrococcus</taxon>
    </lineage>
</organism>
<evidence type="ECO:0000313" key="3">
    <source>
        <dbReference type="EMBL" id="GAA1417246.1"/>
    </source>
</evidence>
<gene>
    <name evidence="3" type="ORF">GCM10009640_01020</name>
</gene>
<evidence type="ECO:0008006" key="5">
    <source>
        <dbReference type="Google" id="ProtNLM"/>
    </source>
</evidence>
<feature type="transmembrane region" description="Helical" evidence="2">
    <location>
        <begin position="33"/>
        <end position="51"/>
    </location>
</feature>
<sequence>MPRSNRSAEPSPGERARGRSRWRDDAGSASVEFLAVGVVLLVPLVYLALALGQLQHAVLGIEGAARHAARSIAQAESHEAGLAAADRALRVAIVDAALPPDAVGVAITCSPDPAGCDTARGTVTVQVDATVPLPLAPPFLALDVGLGIPVSARASQPVSAFGGAP</sequence>
<reference evidence="3 4" key="1">
    <citation type="journal article" date="2019" name="Int. J. Syst. Evol. Microbiol.">
        <title>The Global Catalogue of Microorganisms (GCM) 10K type strain sequencing project: providing services to taxonomists for standard genome sequencing and annotation.</title>
        <authorList>
            <consortium name="The Broad Institute Genomics Platform"/>
            <consortium name="The Broad Institute Genome Sequencing Center for Infectious Disease"/>
            <person name="Wu L."/>
            <person name="Ma J."/>
        </authorList>
    </citation>
    <scope>NUCLEOTIDE SEQUENCE [LARGE SCALE GENOMIC DNA]</scope>
    <source>
        <strain evidence="3 4">JCM 12398</strain>
    </source>
</reference>
<accession>A0ABN1YLD3</accession>
<keyword evidence="2" id="KW-1133">Transmembrane helix</keyword>
<evidence type="ECO:0000313" key="4">
    <source>
        <dbReference type="Proteomes" id="UP001501266"/>
    </source>
</evidence>
<evidence type="ECO:0000256" key="1">
    <source>
        <dbReference type="SAM" id="MobiDB-lite"/>
    </source>
</evidence>
<keyword evidence="2" id="KW-0812">Transmembrane</keyword>
<evidence type="ECO:0000256" key="2">
    <source>
        <dbReference type="SAM" id="Phobius"/>
    </source>
</evidence>
<dbReference type="EMBL" id="BAAAKK010000001">
    <property type="protein sequence ID" value="GAA1417246.1"/>
    <property type="molecule type" value="Genomic_DNA"/>
</dbReference>